<evidence type="ECO:0000313" key="2">
    <source>
        <dbReference type="EMBL" id="KAF2685485.1"/>
    </source>
</evidence>
<dbReference type="SUPFAM" id="SSF52540">
    <property type="entry name" value="P-loop containing nucleoside triphosphate hydrolases"/>
    <property type="match status" value="1"/>
</dbReference>
<protein>
    <submittedName>
        <fullName evidence="2">TPR-like protein</fullName>
    </submittedName>
</protein>
<dbReference type="SMART" id="SM00028">
    <property type="entry name" value="TPR"/>
    <property type="match status" value="6"/>
</dbReference>
<dbReference type="Pfam" id="PF25000">
    <property type="entry name" value="DUF7779"/>
    <property type="match status" value="1"/>
</dbReference>
<accession>A0A6G1J5G9</accession>
<dbReference type="InterPro" id="IPR027417">
    <property type="entry name" value="P-loop_NTPase"/>
</dbReference>
<dbReference type="OrthoDB" id="20872at2759"/>
<dbReference type="InterPro" id="IPR019734">
    <property type="entry name" value="TPR_rpt"/>
</dbReference>
<dbReference type="PANTHER" id="PTHR46082">
    <property type="entry name" value="ATP/GTP-BINDING PROTEIN-RELATED"/>
    <property type="match status" value="1"/>
</dbReference>
<name>A0A6G1J5G9_9PLEO</name>
<evidence type="ECO:0000313" key="3">
    <source>
        <dbReference type="Proteomes" id="UP000799291"/>
    </source>
</evidence>
<keyword evidence="3" id="KW-1185">Reference proteome</keyword>
<dbReference type="AlphaFoldDB" id="A0A6G1J5G9"/>
<organism evidence="2 3">
    <name type="scientific">Lentithecium fluviatile CBS 122367</name>
    <dbReference type="NCBI Taxonomy" id="1168545"/>
    <lineage>
        <taxon>Eukaryota</taxon>
        <taxon>Fungi</taxon>
        <taxon>Dikarya</taxon>
        <taxon>Ascomycota</taxon>
        <taxon>Pezizomycotina</taxon>
        <taxon>Dothideomycetes</taxon>
        <taxon>Pleosporomycetidae</taxon>
        <taxon>Pleosporales</taxon>
        <taxon>Massarineae</taxon>
        <taxon>Lentitheciaceae</taxon>
        <taxon>Lentithecium</taxon>
    </lineage>
</organism>
<feature type="domain" description="DUF7779" evidence="1">
    <location>
        <begin position="327"/>
        <end position="406"/>
    </location>
</feature>
<proteinExistence type="predicted"/>
<dbReference type="GO" id="GO:0043531">
    <property type="term" value="F:ADP binding"/>
    <property type="evidence" value="ECO:0007669"/>
    <property type="project" value="InterPro"/>
</dbReference>
<dbReference type="InterPro" id="IPR053137">
    <property type="entry name" value="NLR-like"/>
</dbReference>
<dbReference type="InterPro" id="IPR011990">
    <property type="entry name" value="TPR-like_helical_dom_sf"/>
</dbReference>
<dbReference type="Pfam" id="PF13374">
    <property type="entry name" value="TPR_10"/>
    <property type="match status" value="2"/>
</dbReference>
<dbReference type="Proteomes" id="UP000799291">
    <property type="component" value="Unassembled WGS sequence"/>
</dbReference>
<reference evidence="2" key="1">
    <citation type="journal article" date="2020" name="Stud. Mycol.">
        <title>101 Dothideomycetes genomes: a test case for predicting lifestyles and emergence of pathogens.</title>
        <authorList>
            <person name="Haridas S."/>
            <person name="Albert R."/>
            <person name="Binder M."/>
            <person name="Bloem J."/>
            <person name="Labutti K."/>
            <person name="Salamov A."/>
            <person name="Andreopoulos B."/>
            <person name="Baker S."/>
            <person name="Barry K."/>
            <person name="Bills G."/>
            <person name="Bluhm B."/>
            <person name="Cannon C."/>
            <person name="Castanera R."/>
            <person name="Culley D."/>
            <person name="Daum C."/>
            <person name="Ezra D."/>
            <person name="Gonzalez J."/>
            <person name="Henrissat B."/>
            <person name="Kuo A."/>
            <person name="Liang C."/>
            <person name="Lipzen A."/>
            <person name="Lutzoni F."/>
            <person name="Magnuson J."/>
            <person name="Mondo S."/>
            <person name="Nolan M."/>
            <person name="Ohm R."/>
            <person name="Pangilinan J."/>
            <person name="Park H.-J."/>
            <person name="Ramirez L."/>
            <person name="Alfaro M."/>
            <person name="Sun H."/>
            <person name="Tritt A."/>
            <person name="Yoshinaga Y."/>
            <person name="Zwiers L.-H."/>
            <person name="Turgeon B."/>
            <person name="Goodwin S."/>
            <person name="Spatafora J."/>
            <person name="Crous P."/>
            <person name="Grigoriev I."/>
        </authorList>
    </citation>
    <scope>NUCLEOTIDE SEQUENCE</scope>
    <source>
        <strain evidence="2">CBS 122367</strain>
    </source>
</reference>
<dbReference type="Gene3D" id="3.40.50.300">
    <property type="entry name" value="P-loop containing nucleotide triphosphate hydrolases"/>
    <property type="match status" value="1"/>
</dbReference>
<dbReference type="SUPFAM" id="SSF48452">
    <property type="entry name" value="TPR-like"/>
    <property type="match status" value="1"/>
</dbReference>
<evidence type="ECO:0000259" key="1">
    <source>
        <dbReference type="Pfam" id="PF25000"/>
    </source>
</evidence>
<gene>
    <name evidence="2" type="ORF">K458DRAFT_364279</name>
</gene>
<dbReference type="PRINTS" id="PR00381">
    <property type="entry name" value="KINESINLIGHT"/>
</dbReference>
<sequence length="909" mass="102446">MSSFHAGIDGHVVIPGTYTGAGGMTNFNIHYPPSQDRSTRPREPFSTVPFAPDPDFVDRPEILVWVRDKCAGPGARAALVGLGGVGKSQLAIQHAYRVYDAMPRLFVFWVHASTQARFEEAYQGIAERLQLPGRYNPKVNVLRLVRDWLCDEANGRWLMVVDNADDSEVFYPEPTEQDGRPVTTPARLATYLPNSRNGSILFTSRNKEAASQLASGYRNIREIPAMDTDQATQLLCSKLQDTVREDGAEELVRDLDCIPLAVTQAAAYINQRARMTISQYRQEFRRSDRKRESLLRWDADGIWRDETASSAVITTWQMSFDRIYEKRPSAADLLSLISFFNAEGISESMLQRYSRMRGSVDEEDADSAFERDFDTLRAYSLVTTTAEEDMCDMHALVQFCTRLWLSSRGEVRKWKEVFVQLMSREFPVPDFTNWATCQQLLPHVESLLARSWDESDLRGERIAKDWGFVLQNAARYMQTALSKYGEAEKLNRRALEGREKELGVQHPHTLASVNNLAGVLHDQGRYEEAESLSRRVLEGLEKELGMQHLDTLMSVNNLAGVLQDQGKYNEAEKLHRQALKGREKELGVQHLDTLASVNSLASVLQDQGKYDEAEKLSRRALEGREKKLGVQHPDTLTSISNLAGVLQDQGKYNEAEKLHLQALEGLEKALGVQHPSTLTIVNNIALVLWNQGKYDEAEKLHRQVLKGSEKELGVQHPKALTSASNLAGVLKDLRKYDEAEKLNRRALEGREKELGVQHPHTLASVNNLAGVLKDLRKYDEAEKLNRRALEGSEKELGAEHPKALTSASNLALVLFYQGKYDEAEKLSRRALEGREKELGVQHPDTLTSISNLAGVLHIMKHYAEAAELYHQAYEGRIQTLGPQHPQTIACRKRILALEQEQKSAQLAED</sequence>
<dbReference type="Pfam" id="PF13424">
    <property type="entry name" value="TPR_12"/>
    <property type="match status" value="4"/>
</dbReference>
<dbReference type="Gene3D" id="1.25.40.10">
    <property type="entry name" value="Tetratricopeptide repeat domain"/>
    <property type="match status" value="3"/>
</dbReference>
<dbReference type="EMBL" id="MU005578">
    <property type="protein sequence ID" value="KAF2685485.1"/>
    <property type="molecule type" value="Genomic_DNA"/>
</dbReference>
<dbReference type="PANTHER" id="PTHR46082:SF6">
    <property type="entry name" value="AAA+ ATPASE DOMAIN-CONTAINING PROTEIN-RELATED"/>
    <property type="match status" value="1"/>
</dbReference>
<dbReference type="InterPro" id="IPR056681">
    <property type="entry name" value="DUF7779"/>
</dbReference>